<dbReference type="EMBL" id="JAWJUL010000445">
    <property type="protein sequence ID" value="MDV3443950.1"/>
    <property type="molecule type" value="Genomic_DNA"/>
</dbReference>
<dbReference type="Proteomes" id="UP001273935">
    <property type="component" value="Unassembled WGS sequence"/>
</dbReference>
<accession>A0ABU3Y273</accession>
<name>A0ABU3Y273_9GAMM</name>
<gene>
    <name evidence="1" type="ORF">R0G64_31750</name>
</gene>
<comment type="caution">
    <text evidence="1">The sequence shown here is derived from an EMBL/GenBank/DDBJ whole genome shotgun (WGS) entry which is preliminary data.</text>
</comment>
<keyword evidence="2" id="KW-1185">Reference proteome</keyword>
<proteinExistence type="predicted"/>
<feature type="non-terminal residue" evidence="1">
    <location>
        <position position="1"/>
    </location>
</feature>
<sequence length="70" mass="7484">GLTVSWWDNQSGCKGACDRVDQVDLSHRQDPDLCRDAEAAAAQLAHDIAMETDVTAAQGTQTVARTVDVV</sequence>
<feature type="non-terminal residue" evidence="1">
    <location>
        <position position="70"/>
    </location>
</feature>
<evidence type="ECO:0000313" key="1">
    <source>
        <dbReference type="EMBL" id="MDV3443950.1"/>
    </source>
</evidence>
<reference evidence="1 2" key="1">
    <citation type="submission" date="2023-10" db="EMBL/GenBank/DDBJ databases">
        <title>Pseudomonas otitidis isolated from a paediatric patient with cystic fibrosis in Chile.</title>
        <authorList>
            <person name="Amsteins-Romero L."/>
            <person name="Opazo-Capurro A."/>
            <person name="Matus-Kohler M."/>
            <person name="Gonzalez-Rocha G."/>
        </authorList>
    </citation>
    <scope>NUCLEOTIDE SEQUENCE [LARGE SCALE GENOMIC DNA]</scope>
    <source>
        <strain evidence="1 2">P-714</strain>
    </source>
</reference>
<protein>
    <submittedName>
        <fullName evidence="1">Uncharacterized protein</fullName>
    </submittedName>
</protein>
<organism evidence="1 2">
    <name type="scientific">Metapseudomonas otitidis</name>
    <dbReference type="NCBI Taxonomy" id="319939"/>
    <lineage>
        <taxon>Bacteria</taxon>
        <taxon>Pseudomonadati</taxon>
        <taxon>Pseudomonadota</taxon>
        <taxon>Gammaproteobacteria</taxon>
        <taxon>Pseudomonadales</taxon>
        <taxon>Pseudomonadaceae</taxon>
        <taxon>Metapseudomonas</taxon>
    </lineage>
</organism>
<evidence type="ECO:0000313" key="2">
    <source>
        <dbReference type="Proteomes" id="UP001273935"/>
    </source>
</evidence>